<dbReference type="OrthoDB" id="5428259at2759"/>
<dbReference type="Proteomes" id="UP000234275">
    <property type="component" value="Unassembled WGS sequence"/>
</dbReference>
<reference evidence="2 3" key="1">
    <citation type="submission" date="2016-12" db="EMBL/GenBank/DDBJ databases">
        <title>The genomes of Aspergillus section Nigri reveals drivers in fungal speciation.</title>
        <authorList>
            <consortium name="DOE Joint Genome Institute"/>
            <person name="Vesth T.C."/>
            <person name="Nybo J."/>
            <person name="Theobald S."/>
            <person name="Brandl J."/>
            <person name="Frisvad J.C."/>
            <person name="Nielsen K.F."/>
            <person name="Lyhne E.K."/>
            <person name="Kogle M.E."/>
            <person name="Kuo A."/>
            <person name="Riley R."/>
            <person name="Clum A."/>
            <person name="Nolan M."/>
            <person name="Lipzen A."/>
            <person name="Salamov A."/>
            <person name="Henrissat B."/>
            <person name="Wiebenga A."/>
            <person name="De Vries R.P."/>
            <person name="Grigoriev I.V."/>
            <person name="Mortensen U.H."/>
            <person name="Andersen M.R."/>
            <person name="Baker S.E."/>
        </authorList>
    </citation>
    <scope>NUCLEOTIDE SEQUENCE [LARGE SCALE GENOMIC DNA]</scope>
    <source>
        <strain evidence="2 3">IBT 23096</strain>
    </source>
</reference>
<feature type="compositionally biased region" description="Basic and acidic residues" evidence="1">
    <location>
        <begin position="71"/>
        <end position="80"/>
    </location>
</feature>
<evidence type="ECO:0000256" key="1">
    <source>
        <dbReference type="SAM" id="MobiDB-lite"/>
    </source>
</evidence>
<evidence type="ECO:0000313" key="2">
    <source>
        <dbReference type="EMBL" id="PLB54224.1"/>
    </source>
</evidence>
<dbReference type="STRING" id="1392250.A0A2I2GMX6"/>
<proteinExistence type="predicted"/>
<dbReference type="EMBL" id="MSFO01000001">
    <property type="protein sequence ID" value="PLB54224.1"/>
    <property type="molecule type" value="Genomic_DNA"/>
</dbReference>
<feature type="region of interest" description="Disordered" evidence="1">
    <location>
        <begin position="71"/>
        <end position="110"/>
    </location>
</feature>
<dbReference type="GeneID" id="36553872"/>
<feature type="region of interest" description="Disordered" evidence="1">
    <location>
        <begin position="314"/>
        <end position="340"/>
    </location>
</feature>
<dbReference type="AlphaFoldDB" id="A0A2I2GMX6"/>
<comment type="caution">
    <text evidence="2">The sequence shown here is derived from an EMBL/GenBank/DDBJ whole genome shotgun (WGS) entry which is preliminary data.</text>
</comment>
<keyword evidence="3" id="KW-1185">Reference proteome</keyword>
<sequence length="598" mass="66693">MDAAALLCNICPKRPRFSDVSHLLTHISSKAHLSHYFKLQVRSHQESQAVTLLEEYDRWYKSNNLAKLLSDRMSSKDIQKKKPQGKTTTRKQTYATRRDSGCKVSSSSVSPSVRNALPDYLDPRLADPCLKVEPDVGDGSTPGSMGYIPSVASSYADNSAYGEDLYPSLDTDTPRGSLHSIFGQWKQEHGLDTEEGTSSSFQSTPNWTRTLELMANTVTQALDKYPNSDPFIDDNEIEADKERAEEIARLKGVLWPGMDIFDSATEQMRRKRNQKKDESILRMMEKTSMCVEPTELIFSPTGALRKQRVISGNVEDSSPLKGETPIPRRRANRPKRILSQADPNVYRVQDRKRSKRPTKPVLGSLGDLDPRGLYCPHSPLQLQARFGNSRSHEDDNEDFVLSFNQQKPRFRNEFNVFRDRPSQCRPGSIDHPYGDGLLSSESPLLKSNSMVNGPFYQMHNGPYTSSSVGGSAPFGLGKENIEPLLNVHGRIDPLVGWASPGMKRPVESGTGYPPQYFFGDAPCIGIGPFENQDSNSGLSYNPLAASFSRLPLEETMYTTEADQSFISQSVTQSTSPEATVSDVDEDDFERLYLDGSSC</sequence>
<dbReference type="VEuPathDB" id="FungiDB:P170DRAFT_397392"/>
<accession>A0A2I2GMX6</accession>
<feature type="compositionally biased region" description="Polar residues" evidence="1">
    <location>
        <begin position="85"/>
        <end position="95"/>
    </location>
</feature>
<feature type="region of interest" description="Disordered" evidence="1">
    <location>
        <begin position="566"/>
        <end position="585"/>
    </location>
</feature>
<dbReference type="RefSeq" id="XP_024709526.1">
    <property type="nucleotide sequence ID" value="XM_024846173.1"/>
</dbReference>
<gene>
    <name evidence="2" type="ORF">P170DRAFT_397392</name>
</gene>
<organism evidence="2 3">
    <name type="scientific">Aspergillus steynii IBT 23096</name>
    <dbReference type="NCBI Taxonomy" id="1392250"/>
    <lineage>
        <taxon>Eukaryota</taxon>
        <taxon>Fungi</taxon>
        <taxon>Dikarya</taxon>
        <taxon>Ascomycota</taxon>
        <taxon>Pezizomycotina</taxon>
        <taxon>Eurotiomycetes</taxon>
        <taxon>Eurotiomycetidae</taxon>
        <taxon>Eurotiales</taxon>
        <taxon>Aspergillaceae</taxon>
        <taxon>Aspergillus</taxon>
        <taxon>Aspergillus subgen. Circumdati</taxon>
    </lineage>
</organism>
<feature type="compositionally biased region" description="Basic residues" evidence="1">
    <location>
        <begin position="327"/>
        <end position="336"/>
    </location>
</feature>
<feature type="compositionally biased region" description="Polar residues" evidence="1">
    <location>
        <begin position="566"/>
        <end position="578"/>
    </location>
</feature>
<evidence type="ECO:0000313" key="3">
    <source>
        <dbReference type="Proteomes" id="UP000234275"/>
    </source>
</evidence>
<protein>
    <submittedName>
        <fullName evidence="2">Uncharacterized protein</fullName>
    </submittedName>
</protein>
<name>A0A2I2GMX6_9EURO</name>